<accession>A0A511M9A0</accession>
<reference evidence="6 7" key="1">
    <citation type="submission" date="2019-07" db="EMBL/GenBank/DDBJ databases">
        <title>Whole genome shotgun sequence of Nocardia ninae NBRC 108245.</title>
        <authorList>
            <person name="Hosoyama A."/>
            <person name="Uohara A."/>
            <person name="Ohji S."/>
            <person name="Ichikawa N."/>
        </authorList>
    </citation>
    <scope>NUCLEOTIDE SEQUENCE [LARGE SCALE GENOMIC DNA]</scope>
    <source>
        <strain evidence="6 7">NBRC 108245</strain>
    </source>
</reference>
<dbReference type="InterPro" id="IPR016181">
    <property type="entry name" value="Acyl_CoA_acyltransferase"/>
</dbReference>
<dbReference type="InterPro" id="IPR019432">
    <property type="entry name" value="Acyltransferase_MbtK/IucB-like"/>
</dbReference>
<dbReference type="GO" id="GO:0016410">
    <property type="term" value="F:N-acyltransferase activity"/>
    <property type="evidence" value="ECO:0007669"/>
    <property type="project" value="TreeGrafter"/>
</dbReference>
<dbReference type="AlphaFoldDB" id="A0A511M9A0"/>
<dbReference type="PANTHER" id="PTHR31438">
    <property type="entry name" value="LYSINE N-ACYLTRANSFERASE C17G9.06C-RELATED"/>
    <property type="match status" value="1"/>
</dbReference>
<protein>
    <recommendedName>
        <fullName evidence="3">Lysine N-acyltransferase MbtK</fullName>
    </recommendedName>
    <alternativeName>
        <fullName evidence="4">Mycobactin synthase protein K</fullName>
    </alternativeName>
</protein>
<evidence type="ECO:0000256" key="4">
    <source>
        <dbReference type="ARBA" id="ARBA00031122"/>
    </source>
</evidence>
<name>A0A511M9A0_9NOCA</name>
<gene>
    <name evidence="6" type="ORF">NN4_17530</name>
</gene>
<dbReference type="OrthoDB" id="9087497at2"/>
<dbReference type="UniPathway" id="UPA00011"/>
<feature type="domain" description="Acyltransferase MbtK/IucB-like conserved" evidence="5">
    <location>
        <begin position="41"/>
        <end position="89"/>
    </location>
</feature>
<evidence type="ECO:0000313" key="7">
    <source>
        <dbReference type="Proteomes" id="UP000321424"/>
    </source>
</evidence>
<comment type="pathway">
    <text evidence="2">Siderophore biosynthesis; mycobactin biosynthesis.</text>
</comment>
<dbReference type="GO" id="GO:0019290">
    <property type="term" value="P:siderophore biosynthetic process"/>
    <property type="evidence" value="ECO:0007669"/>
    <property type="project" value="InterPro"/>
</dbReference>
<dbReference type="EMBL" id="BJXA01000008">
    <property type="protein sequence ID" value="GEM37234.1"/>
    <property type="molecule type" value="Genomic_DNA"/>
</dbReference>
<dbReference type="RefSeq" id="WP_147129409.1">
    <property type="nucleotide sequence ID" value="NZ_BJXA01000008.1"/>
</dbReference>
<sequence length="223" mass="25496">MPRNGTGTPYVFPRELTDISDDVREAPEPVVPSFSDPYSLRTVDPDSADPETLADWMARPHLLETWEQAWSAERRRIDSRAQLAGTYSRPCILGFDFAAVDRPDLGRSDVAYIELYRAAKDEIAKLYEADALDMGFHIATADPSLVGRGVMSAWIGQLATEVWRAEPQCRRLMCDPDYRNLPMRKALQKNGWRHLGEFDIRPDRRISLHTLPREPEDMPALRR</sequence>
<keyword evidence="7" id="KW-1185">Reference proteome</keyword>
<proteinExistence type="predicted"/>
<dbReference type="SUPFAM" id="SSF55729">
    <property type="entry name" value="Acyl-CoA N-acyltransferases (Nat)"/>
    <property type="match status" value="1"/>
</dbReference>
<evidence type="ECO:0000256" key="2">
    <source>
        <dbReference type="ARBA" id="ARBA00005102"/>
    </source>
</evidence>
<dbReference type="Pfam" id="PF13523">
    <property type="entry name" value="Acetyltransf_8"/>
    <property type="match status" value="1"/>
</dbReference>
<evidence type="ECO:0000256" key="1">
    <source>
        <dbReference type="ARBA" id="ARBA00003818"/>
    </source>
</evidence>
<evidence type="ECO:0000313" key="6">
    <source>
        <dbReference type="EMBL" id="GEM37234.1"/>
    </source>
</evidence>
<evidence type="ECO:0000256" key="3">
    <source>
        <dbReference type="ARBA" id="ARBA00020586"/>
    </source>
</evidence>
<comment type="function">
    <text evidence="1">Acyltransferase required for the direct transfer of medium- to long-chain fatty acyl moieties from a carrier protein (MbtL) on to the epsilon-amino group of lysine residue in the mycobactin core.</text>
</comment>
<comment type="caution">
    <text evidence="6">The sequence shown here is derived from an EMBL/GenBank/DDBJ whole genome shotgun (WGS) entry which is preliminary data.</text>
</comment>
<dbReference type="SMART" id="SM01006">
    <property type="entry name" value="AlcB"/>
    <property type="match status" value="1"/>
</dbReference>
<dbReference type="Gene3D" id="3.40.630.30">
    <property type="match status" value="1"/>
</dbReference>
<organism evidence="6 7">
    <name type="scientific">Nocardia ninae NBRC 108245</name>
    <dbReference type="NCBI Taxonomy" id="1210091"/>
    <lineage>
        <taxon>Bacteria</taxon>
        <taxon>Bacillati</taxon>
        <taxon>Actinomycetota</taxon>
        <taxon>Actinomycetes</taxon>
        <taxon>Mycobacteriales</taxon>
        <taxon>Nocardiaceae</taxon>
        <taxon>Nocardia</taxon>
    </lineage>
</organism>
<dbReference type="Proteomes" id="UP000321424">
    <property type="component" value="Unassembled WGS sequence"/>
</dbReference>
<evidence type="ECO:0000259" key="5">
    <source>
        <dbReference type="SMART" id="SM01006"/>
    </source>
</evidence>
<dbReference type="PANTHER" id="PTHR31438:SF1">
    <property type="entry name" value="LYSINE N-ACYLTRANSFERASE C17G9.06C-RELATED"/>
    <property type="match status" value="1"/>
</dbReference>